<name>A0A4D6MVD1_VIGUN</name>
<reference evidence="1 2" key="1">
    <citation type="submission" date="2019-04" db="EMBL/GenBank/DDBJ databases">
        <title>An improved genome assembly and genetic linkage map for asparagus bean, Vigna unguiculata ssp. sesquipedialis.</title>
        <authorList>
            <person name="Xia Q."/>
            <person name="Zhang R."/>
            <person name="Dong Y."/>
        </authorList>
    </citation>
    <scope>NUCLEOTIDE SEQUENCE [LARGE SCALE GENOMIC DNA]</scope>
    <source>
        <tissue evidence="1">Leaf</tissue>
    </source>
</reference>
<protein>
    <submittedName>
        <fullName evidence="1">Uncharacterized protein</fullName>
    </submittedName>
</protein>
<dbReference type="AlphaFoldDB" id="A0A4D6MVD1"/>
<keyword evidence="2" id="KW-1185">Reference proteome</keyword>
<dbReference type="EMBL" id="CP039352">
    <property type="protein sequence ID" value="QCE04601.1"/>
    <property type="molecule type" value="Genomic_DNA"/>
</dbReference>
<gene>
    <name evidence="1" type="ORF">DEO72_LG8g2638</name>
</gene>
<evidence type="ECO:0000313" key="2">
    <source>
        <dbReference type="Proteomes" id="UP000501690"/>
    </source>
</evidence>
<accession>A0A4D6MVD1</accession>
<dbReference type="Proteomes" id="UP000501690">
    <property type="component" value="Linkage Group LG8"/>
</dbReference>
<evidence type="ECO:0000313" key="1">
    <source>
        <dbReference type="EMBL" id="QCE04601.1"/>
    </source>
</evidence>
<organism evidence="1 2">
    <name type="scientific">Vigna unguiculata</name>
    <name type="common">Cowpea</name>
    <dbReference type="NCBI Taxonomy" id="3917"/>
    <lineage>
        <taxon>Eukaryota</taxon>
        <taxon>Viridiplantae</taxon>
        <taxon>Streptophyta</taxon>
        <taxon>Embryophyta</taxon>
        <taxon>Tracheophyta</taxon>
        <taxon>Spermatophyta</taxon>
        <taxon>Magnoliopsida</taxon>
        <taxon>eudicotyledons</taxon>
        <taxon>Gunneridae</taxon>
        <taxon>Pentapetalae</taxon>
        <taxon>rosids</taxon>
        <taxon>fabids</taxon>
        <taxon>Fabales</taxon>
        <taxon>Fabaceae</taxon>
        <taxon>Papilionoideae</taxon>
        <taxon>50 kb inversion clade</taxon>
        <taxon>NPAAA clade</taxon>
        <taxon>indigoferoid/millettioid clade</taxon>
        <taxon>Phaseoleae</taxon>
        <taxon>Vigna</taxon>
    </lineage>
</organism>
<proteinExistence type="predicted"/>
<sequence length="106" mass="11485">MAGYISAKTHVGSITTTSQPGMARYISARNVQVHLGQDTCWQHHNHIPTRNGQVHLDQEWPGTSRPGMARYISVKTHVGSITTTSQPGMTGYILAKTHVGSVTTTS</sequence>